<protein>
    <submittedName>
        <fullName evidence="1">Uncharacterized protein</fullName>
    </submittedName>
</protein>
<dbReference type="EMBL" id="GGEC01002308">
    <property type="protein sequence ID" value="MBW82791.1"/>
    <property type="molecule type" value="Transcribed_RNA"/>
</dbReference>
<name>A0A2P2INI6_RHIMU</name>
<accession>A0A2P2INI6</accession>
<organism evidence="1">
    <name type="scientific">Rhizophora mucronata</name>
    <name type="common">Asiatic mangrove</name>
    <dbReference type="NCBI Taxonomy" id="61149"/>
    <lineage>
        <taxon>Eukaryota</taxon>
        <taxon>Viridiplantae</taxon>
        <taxon>Streptophyta</taxon>
        <taxon>Embryophyta</taxon>
        <taxon>Tracheophyta</taxon>
        <taxon>Spermatophyta</taxon>
        <taxon>Magnoliopsida</taxon>
        <taxon>eudicotyledons</taxon>
        <taxon>Gunneridae</taxon>
        <taxon>Pentapetalae</taxon>
        <taxon>rosids</taxon>
        <taxon>fabids</taxon>
        <taxon>Malpighiales</taxon>
        <taxon>Rhizophoraceae</taxon>
        <taxon>Rhizophora</taxon>
    </lineage>
</organism>
<proteinExistence type="predicted"/>
<sequence length="70" mass="8005">MLCAASQCSCYSMRCTRWIAILQDHLQIKKRWKTDVWASRQAEILARNMHFGLLMALLQVPSSTHIATVA</sequence>
<dbReference type="AlphaFoldDB" id="A0A2P2INI6"/>
<reference evidence="1" key="1">
    <citation type="submission" date="2018-02" db="EMBL/GenBank/DDBJ databases">
        <title>Rhizophora mucronata_Transcriptome.</title>
        <authorList>
            <person name="Meera S.P."/>
            <person name="Sreeshan A."/>
            <person name="Augustine A."/>
        </authorList>
    </citation>
    <scope>NUCLEOTIDE SEQUENCE</scope>
    <source>
        <tissue evidence="1">Leaf</tissue>
    </source>
</reference>
<evidence type="ECO:0000313" key="1">
    <source>
        <dbReference type="EMBL" id="MBW82791.1"/>
    </source>
</evidence>